<protein>
    <recommendedName>
        <fullName evidence="5">DUF4064 domain-containing protein</fullName>
    </recommendedName>
</protein>
<reference evidence="3 4" key="1">
    <citation type="submission" date="2020-08" db="EMBL/GenBank/DDBJ databases">
        <title>Sequencing the genomes of 1000 actinobacteria strains.</title>
        <authorList>
            <person name="Klenk H.-P."/>
        </authorList>
    </citation>
    <scope>NUCLEOTIDE SEQUENCE [LARGE SCALE GENOMIC DNA]</scope>
    <source>
        <strain evidence="3 4">DSM 45267</strain>
    </source>
</reference>
<comment type="caution">
    <text evidence="3">The sequence shown here is derived from an EMBL/GenBank/DDBJ whole genome shotgun (WGS) entry which is preliminary data.</text>
</comment>
<feature type="transmembrane region" description="Helical" evidence="2">
    <location>
        <begin position="90"/>
        <end position="110"/>
    </location>
</feature>
<keyword evidence="2" id="KW-1133">Transmembrane helix</keyword>
<evidence type="ECO:0000256" key="2">
    <source>
        <dbReference type="SAM" id="Phobius"/>
    </source>
</evidence>
<proteinExistence type="predicted"/>
<gene>
    <name evidence="3" type="ORF">FB384_001196</name>
</gene>
<feature type="region of interest" description="Disordered" evidence="1">
    <location>
        <begin position="1"/>
        <end position="33"/>
    </location>
</feature>
<dbReference type="Proteomes" id="UP000564573">
    <property type="component" value="Unassembled WGS sequence"/>
</dbReference>
<keyword evidence="4" id="KW-1185">Reference proteome</keyword>
<feature type="transmembrane region" description="Helical" evidence="2">
    <location>
        <begin position="122"/>
        <end position="150"/>
    </location>
</feature>
<sequence>MSEADESDDQRRARGLPPSPHLPGDPDRELPEPPKPVNVGFGLIVAAAVVLVLAFVLQLLDKDALTEELISQNTDENVTNAQIAAGVESMLWALVVGAAAVGGLIVLFAWKARQGTRSARTVVTVLVVVIALFSLLGGGYTVIGAVLLALGGTSLMYLPSVDPYFPRVVKNP</sequence>
<dbReference type="RefSeq" id="WP_183779960.1">
    <property type="nucleotide sequence ID" value="NZ_JACIBS010000001.1"/>
</dbReference>
<dbReference type="EMBL" id="JACIBS010000001">
    <property type="protein sequence ID" value="MBB3662292.1"/>
    <property type="molecule type" value="Genomic_DNA"/>
</dbReference>
<name>A0A839XEB1_9PSEU</name>
<feature type="transmembrane region" description="Helical" evidence="2">
    <location>
        <begin position="37"/>
        <end position="60"/>
    </location>
</feature>
<evidence type="ECO:0000313" key="3">
    <source>
        <dbReference type="EMBL" id="MBB3662292.1"/>
    </source>
</evidence>
<evidence type="ECO:0000313" key="4">
    <source>
        <dbReference type="Proteomes" id="UP000564573"/>
    </source>
</evidence>
<keyword evidence="2" id="KW-0812">Transmembrane</keyword>
<organism evidence="3 4">
    <name type="scientific">Prauserella sediminis</name>
    <dbReference type="NCBI Taxonomy" id="577680"/>
    <lineage>
        <taxon>Bacteria</taxon>
        <taxon>Bacillati</taxon>
        <taxon>Actinomycetota</taxon>
        <taxon>Actinomycetes</taxon>
        <taxon>Pseudonocardiales</taxon>
        <taxon>Pseudonocardiaceae</taxon>
        <taxon>Prauserella</taxon>
        <taxon>Prauserella salsuginis group</taxon>
    </lineage>
</organism>
<dbReference type="AlphaFoldDB" id="A0A839XEB1"/>
<accession>A0A839XEB1</accession>
<keyword evidence="2" id="KW-0472">Membrane</keyword>
<evidence type="ECO:0000256" key="1">
    <source>
        <dbReference type="SAM" id="MobiDB-lite"/>
    </source>
</evidence>
<evidence type="ECO:0008006" key="5">
    <source>
        <dbReference type="Google" id="ProtNLM"/>
    </source>
</evidence>